<organism evidence="2 3">
    <name type="scientific">Rhodococcus aetherivorans</name>
    <dbReference type="NCBI Taxonomy" id="191292"/>
    <lineage>
        <taxon>Bacteria</taxon>
        <taxon>Bacillati</taxon>
        <taxon>Actinomycetota</taxon>
        <taxon>Actinomycetes</taxon>
        <taxon>Mycobacteriales</taxon>
        <taxon>Nocardiaceae</taxon>
        <taxon>Rhodococcus</taxon>
    </lineage>
</organism>
<dbReference type="InterPro" id="IPR029068">
    <property type="entry name" value="Glyas_Bleomycin-R_OHBP_Dase"/>
</dbReference>
<dbReference type="Proteomes" id="UP000325466">
    <property type="component" value="Unassembled WGS sequence"/>
</dbReference>
<dbReference type="EMBL" id="BLAH01000072">
    <property type="protein sequence ID" value="GES36622.1"/>
    <property type="molecule type" value="Genomic_DNA"/>
</dbReference>
<accession>A0ABQ0YJA0</accession>
<evidence type="ECO:0000313" key="2">
    <source>
        <dbReference type="EMBL" id="GES36622.1"/>
    </source>
</evidence>
<dbReference type="PANTHER" id="PTHR36503">
    <property type="entry name" value="BLR2520 PROTEIN"/>
    <property type="match status" value="1"/>
</dbReference>
<reference evidence="2 3" key="1">
    <citation type="journal article" date="2018" name="Biodegradation">
        <title>1,4-Dioxane degradation characteristics of Rhodococcus aetherivorans JCM 14343.</title>
        <authorList>
            <person name="Inoue D."/>
            <person name="Tsunoda T."/>
            <person name="Yamamoto N."/>
            <person name="Ike M."/>
            <person name="Sei K."/>
        </authorList>
    </citation>
    <scope>NUCLEOTIDE SEQUENCE [LARGE SCALE GENOMIC DNA]</scope>
    <source>
        <strain evidence="2 3">JCM 14343</strain>
    </source>
</reference>
<dbReference type="PANTHER" id="PTHR36503:SF2">
    <property type="entry name" value="BLR2408 PROTEIN"/>
    <property type="match status" value="1"/>
</dbReference>
<dbReference type="Pfam" id="PF22677">
    <property type="entry name" value="Ble-like_N"/>
    <property type="match status" value="1"/>
</dbReference>
<gene>
    <name evidence="2" type="ORF">RAJCM14343_1874</name>
</gene>
<keyword evidence="3" id="KW-1185">Reference proteome</keyword>
<dbReference type="Gene3D" id="3.10.180.10">
    <property type="entry name" value="2,3-Dihydroxybiphenyl 1,2-Dioxygenase, domain 1"/>
    <property type="match status" value="1"/>
</dbReference>
<feature type="domain" description="Glyoxalase/Bleomycin resistance-like N-terminal" evidence="1">
    <location>
        <begin position="25"/>
        <end position="65"/>
    </location>
</feature>
<evidence type="ECO:0000259" key="1">
    <source>
        <dbReference type="Pfam" id="PF22677"/>
    </source>
</evidence>
<evidence type="ECO:0000313" key="3">
    <source>
        <dbReference type="Proteomes" id="UP000325466"/>
    </source>
</evidence>
<protein>
    <recommendedName>
        <fullName evidence="1">Glyoxalase/Bleomycin resistance-like N-terminal domain-containing protein</fullName>
    </recommendedName>
</protein>
<proteinExistence type="predicted"/>
<comment type="caution">
    <text evidence="2">The sequence shown here is derived from an EMBL/GenBank/DDBJ whole genome shotgun (WGS) entry which is preliminary data.</text>
</comment>
<dbReference type="InterPro" id="IPR053863">
    <property type="entry name" value="Glyoxy/Ble-like_N"/>
</dbReference>
<sequence length="172" mass="19224">MVYLLDTLTRGTVRPLTRKELKMSRMLFANLAVKDVAATRTFFDALGFTFNEMFCDANTACLEINEQTYVMLLEEPRFRDFITGDICDTATAREVLMSVSAESRDEVDRLVDAALAAGGSDWITAGSEEMKTDFMYGRAFRDLDGHVWEVMWMDVEAAAAAMGPQAETSVQT</sequence>
<dbReference type="SUPFAM" id="SSF54593">
    <property type="entry name" value="Glyoxalase/Bleomycin resistance protein/Dihydroxybiphenyl dioxygenase"/>
    <property type="match status" value="1"/>
</dbReference>
<name>A0ABQ0YJA0_9NOCA</name>